<dbReference type="GO" id="GO:0030288">
    <property type="term" value="C:outer membrane-bounded periplasmic space"/>
    <property type="evidence" value="ECO:0007669"/>
    <property type="project" value="TreeGrafter"/>
</dbReference>
<dbReference type="GO" id="GO:0017089">
    <property type="term" value="F:glycolipid transfer activity"/>
    <property type="evidence" value="ECO:0007669"/>
    <property type="project" value="TreeGrafter"/>
</dbReference>
<dbReference type="InterPro" id="IPR005653">
    <property type="entry name" value="OstA-like_N"/>
</dbReference>
<dbReference type="RefSeq" id="WP_139230244.1">
    <property type="nucleotide sequence ID" value="NZ_FPAS01000001.1"/>
</dbReference>
<keyword evidence="4" id="KW-1185">Reference proteome</keyword>
<feature type="domain" description="Organic solvent tolerance-like N-terminal" evidence="2">
    <location>
        <begin position="34"/>
        <end position="173"/>
    </location>
</feature>
<dbReference type="GO" id="GO:0009279">
    <property type="term" value="C:cell outer membrane"/>
    <property type="evidence" value="ECO:0007669"/>
    <property type="project" value="TreeGrafter"/>
</dbReference>
<dbReference type="InterPro" id="IPR052037">
    <property type="entry name" value="LPS_export_LptA"/>
</dbReference>
<dbReference type="STRING" id="477690.SAMN05216474_0862"/>
<keyword evidence="1" id="KW-0732">Signal</keyword>
<sequence>MGAIFLVSTSAIAQRDYKDLVKNAKIFLLDDAGETLFLKGNVVFEHENTKMFCDSARYYIKTDQFKAYSRVNINKKDTLNLFCDSLHYSLKKEIAQLYGNVRVRDSEYKLTTDSLEYDVKKSAGIYRNGGRITSILSNEVLSSEIGYFFPNSKNFTFSKDVVYQSNDYKVTTDTLRFNGYSKLAYFYGPTHITATQTNMYCEKGWYDAKNEKGVLQGNAYIIDERTNIAADSVYYSKLDSISEARGCVIIKDTTEKIEFWGDFARSDEKAGFAYLAGHASVLSYKQKDSTFIFADSLFNYMDSLQKSELILAYNNVVVIQNDVQGICDSLSMNQKDSVLHLYKDPMLWSDKTQMSADTLIVHQKNDKIDNIELLQNAIIVNEVEDSLNYYNQVGGKTMHAYFRDDTLRYANVNSNAQTIYYVEKEDKSDTLVVVERSGMARIYGGNITLYFEKQELRRIAYRQNPDGVIYPLNKIKTKEMNVQGFEWKPERRPENWTSYSISVK</sequence>
<dbReference type="EMBL" id="FPAS01000001">
    <property type="protein sequence ID" value="SFT49176.1"/>
    <property type="molecule type" value="Genomic_DNA"/>
</dbReference>
<dbReference type="Pfam" id="PF13100">
    <property type="entry name" value="OstA_2"/>
    <property type="match status" value="1"/>
</dbReference>
<name>A0A1I6YF72_9FLAO</name>
<dbReference type="AlphaFoldDB" id="A0A1I6YF72"/>
<dbReference type="Proteomes" id="UP000236454">
    <property type="component" value="Unassembled WGS sequence"/>
</dbReference>
<dbReference type="PANTHER" id="PTHR36504:SF1">
    <property type="entry name" value="LIPOPOLYSACCHARIDE EXPORT SYSTEM PROTEIN LPTA"/>
    <property type="match status" value="1"/>
</dbReference>
<evidence type="ECO:0000313" key="4">
    <source>
        <dbReference type="Proteomes" id="UP000236454"/>
    </source>
</evidence>
<accession>A0A1I6YF72</accession>
<evidence type="ECO:0000259" key="2">
    <source>
        <dbReference type="Pfam" id="PF13100"/>
    </source>
</evidence>
<dbReference type="OrthoDB" id="9805931at2"/>
<protein>
    <submittedName>
        <fullName evidence="3">OstA-like protein</fullName>
    </submittedName>
</protein>
<gene>
    <name evidence="3" type="ORF">SAMN05216474_0862</name>
</gene>
<evidence type="ECO:0000256" key="1">
    <source>
        <dbReference type="ARBA" id="ARBA00022729"/>
    </source>
</evidence>
<organism evidence="3 4">
    <name type="scientific">Lishizhenia tianjinensis</name>
    <dbReference type="NCBI Taxonomy" id="477690"/>
    <lineage>
        <taxon>Bacteria</taxon>
        <taxon>Pseudomonadati</taxon>
        <taxon>Bacteroidota</taxon>
        <taxon>Flavobacteriia</taxon>
        <taxon>Flavobacteriales</taxon>
        <taxon>Crocinitomicaceae</taxon>
        <taxon>Lishizhenia</taxon>
    </lineage>
</organism>
<dbReference type="GO" id="GO:0015920">
    <property type="term" value="P:lipopolysaccharide transport"/>
    <property type="evidence" value="ECO:0007669"/>
    <property type="project" value="TreeGrafter"/>
</dbReference>
<dbReference type="Gene3D" id="2.60.450.10">
    <property type="entry name" value="Lipopolysaccharide (LPS) transport protein A like domain"/>
    <property type="match status" value="3"/>
</dbReference>
<proteinExistence type="predicted"/>
<reference evidence="3 4" key="1">
    <citation type="submission" date="2016-10" db="EMBL/GenBank/DDBJ databases">
        <authorList>
            <person name="de Groot N.N."/>
        </authorList>
    </citation>
    <scope>NUCLEOTIDE SEQUENCE [LARGE SCALE GENOMIC DNA]</scope>
    <source>
        <strain evidence="3 4">CGMCC 1.7005</strain>
    </source>
</reference>
<dbReference type="PANTHER" id="PTHR36504">
    <property type="entry name" value="LIPOPOLYSACCHARIDE EXPORT SYSTEM PROTEIN LPTA"/>
    <property type="match status" value="1"/>
</dbReference>
<evidence type="ECO:0000313" key="3">
    <source>
        <dbReference type="EMBL" id="SFT49176.1"/>
    </source>
</evidence>